<proteinExistence type="predicted"/>
<reference evidence="1" key="2">
    <citation type="submission" date="2020-05" db="UniProtKB">
        <authorList>
            <consortium name="EnsemblMetazoa"/>
        </authorList>
    </citation>
    <scope>IDENTIFICATION</scope>
    <source>
        <strain evidence="1">IAEA</strain>
    </source>
</reference>
<dbReference type="EMBL" id="JXJN01006750">
    <property type="status" value="NOT_ANNOTATED_CDS"/>
    <property type="molecule type" value="Genomic_DNA"/>
</dbReference>
<dbReference type="EnsemblMetazoa" id="GPPI014742-RA">
    <property type="protein sequence ID" value="GPPI014742-PA"/>
    <property type="gene ID" value="GPPI014742"/>
</dbReference>
<evidence type="ECO:0000313" key="1">
    <source>
        <dbReference type="EnsemblMetazoa" id="GPPI014742-PA"/>
    </source>
</evidence>
<name>A0A1B0B0F1_9MUSC</name>
<accession>A0A1B0B0F1</accession>
<keyword evidence="2" id="KW-1185">Reference proteome</keyword>
<dbReference type="Proteomes" id="UP000092460">
    <property type="component" value="Unassembled WGS sequence"/>
</dbReference>
<sequence length="77" mass="8609">MRVPRIRLAAAAVGRIVALRESHFSVNTPPIPRTIATADILSVNKATNQLIDCRPMLYFNHIPIEHLTAQRNTYSDA</sequence>
<protein>
    <submittedName>
        <fullName evidence="1">Uncharacterized protein</fullName>
    </submittedName>
</protein>
<dbReference type="AlphaFoldDB" id="A0A1B0B0F1"/>
<evidence type="ECO:0000313" key="2">
    <source>
        <dbReference type="Proteomes" id="UP000092460"/>
    </source>
</evidence>
<dbReference type="VEuPathDB" id="VectorBase:GPPI014742"/>
<organism evidence="1 2">
    <name type="scientific">Glossina palpalis gambiensis</name>
    <dbReference type="NCBI Taxonomy" id="67801"/>
    <lineage>
        <taxon>Eukaryota</taxon>
        <taxon>Metazoa</taxon>
        <taxon>Ecdysozoa</taxon>
        <taxon>Arthropoda</taxon>
        <taxon>Hexapoda</taxon>
        <taxon>Insecta</taxon>
        <taxon>Pterygota</taxon>
        <taxon>Neoptera</taxon>
        <taxon>Endopterygota</taxon>
        <taxon>Diptera</taxon>
        <taxon>Brachycera</taxon>
        <taxon>Muscomorpha</taxon>
        <taxon>Hippoboscoidea</taxon>
        <taxon>Glossinidae</taxon>
        <taxon>Glossina</taxon>
    </lineage>
</organism>
<reference evidence="2" key="1">
    <citation type="submission" date="2015-01" db="EMBL/GenBank/DDBJ databases">
        <authorList>
            <person name="Aksoy S."/>
            <person name="Warren W."/>
            <person name="Wilson R.K."/>
        </authorList>
    </citation>
    <scope>NUCLEOTIDE SEQUENCE [LARGE SCALE GENOMIC DNA]</scope>
    <source>
        <strain evidence="2">IAEA</strain>
    </source>
</reference>